<feature type="compositionally biased region" description="Low complexity" evidence="4">
    <location>
        <begin position="397"/>
        <end position="408"/>
    </location>
</feature>
<dbReference type="SMART" id="SM00398">
    <property type="entry name" value="HMG"/>
    <property type="match status" value="1"/>
</dbReference>
<accession>A0AA38VMN8</accession>
<evidence type="ECO:0000256" key="1">
    <source>
        <dbReference type="ARBA" id="ARBA00023125"/>
    </source>
</evidence>
<feature type="compositionally biased region" description="Basic and acidic residues" evidence="4">
    <location>
        <begin position="78"/>
        <end position="95"/>
    </location>
</feature>
<gene>
    <name evidence="6" type="ORF">NKR23_g7342</name>
</gene>
<feature type="DNA-binding region" description="HMG box" evidence="3">
    <location>
        <begin position="117"/>
        <end position="183"/>
    </location>
</feature>
<dbReference type="PROSITE" id="PS50118">
    <property type="entry name" value="HMG_BOX_2"/>
    <property type="match status" value="1"/>
</dbReference>
<dbReference type="InterPro" id="IPR009071">
    <property type="entry name" value="HMG_box_dom"/>
</dbReference>
<dbReference type="GO" id="GO:0010468">
    <property type="term" value="P:regulation of gene expression"/>
    <property type="evidence" value="ECO:0007669"/>
    <property type="project" value="TreeGrafter"/>
</dbReference>
<feature type="region of interest" description="Disordered" evidence="4">
    <location>
        <begin position="64"/>
        <end position="99"/>
    </location>
</feature>
<evidence type="ECO:0000313" key="7">
    <source>
        <dbReference type="Proteomes" id="UP001174694"/>
    </source>
</evidence>
<organism evidence="6 7">
    <name type="scientific">Pleurostoma richardsiae</name>
    <dbReference type="NCBI Taxonomy" id="41990"/>
    <lineage>
        <taxon>Eukaryota</taxon>
        <taxon>Fungi</taxon>
        <taxon>Dikarya</taxon>
        <taxon>Ascomycota</taxon>
        <taxon>Pezizomycotina</taxon>
        <taxon>Sordariomycetes</taxon>
        <taxon>Sordariomycetidae</taxon>
        <taxon>Calosphaeriales</taxon>
        <taxon>Pleurostomataceae</taxon>
        <taxon>Pleurostoma</taxon>
    </lineage>
</organism>
<dbReference type="InterPro" id="IPR051965">
    <property type="entry name" value="ChromReg_NeuronalGeneExpr"/>
</dbReference>
<evidence type="ECO:0000313" key="6">
    <source>
        <dbReference type="EMBL" id="KAJ9142107.1"/>
    </source>
</evidence>
<evidence type="ECO:0000256" key="2">
    <source>
        <dbReference type="ARBA" id="ARBA00023242"/>
    </source>
</evidence>
<dbReference type="Gene3D" id="1.10.150.50">
    <property type="entry name" value="Transcription Factor, Ets-1"/>
    <property type="match status" value="1"/>
</dbReference>
<evidence type="ECO:0000256" key="4">
    <source>
        <dbReference type="SAM" id="MobiDB-lite"/>
    </source>
</evidence>
<evidence type="ECO:0000259" key="5">
    <source>
        <dbReference type="PROSITE" id="PS50118"/>
    </source>
</evidence>
<dbReference type="GO" id="GO:0005634">
    <property type="term" value="C:nucleus"/>
    <property type="evidence" value="ECO:0007669"/>
    <property type="project" value="UniProtKB-UniRule"/>
</dbReference>
<dbReference type="Pfam" id="PF00536">
    <property type="entry name" value="SAM_1"/>
    <property type="match status" value="1"/>
</dbReference>
<feature type="compositionally biased region" description="Polar residues" evidence="4">
    <location>
        <begin position="367"/>
        <end position="386"/>
    </location>
</feature>
<dbReference type="AlphaFoldDB" id="A0AA38VMN8"/>
<dbReference type="InterPro" id="IPR013761">
    <property type="entry name" value="SAM/pointed_sf"/>
</dbReference>
<feature type="compositionally biased region" description="Polar residues" evidence="4">
    <location>
        <begin position="225"/>
        <end position="276"/>
    </location>
</feature>
<dbReference type="Proteomes" id="UP001174694">
    <property type="component" value="Unassembled WGS sequence"/>
</dbReference>
<dbReference type="GO" id="GO:0003677">
    <property type="term" value="F:DNA binding"/>
    <property type="evidence" value="ECO:0007669"/>
    <property type="project" value="UniProtKB-UniRule"/>
</dbReference>
<protein>
    <submittedName>
        <fullName evidence="6">High mobility group protein B3</fullName>
    </submittedName>
</protein>
<dbReference type="SMART" id="SM00454">
    <property type="entry name" value="SAM"/>
    <property type="match status" value="1"/>
</dbReference>
<dbReference type="SUPFAM" id="SSF47095">
    <property type="entry name" value="HMG-box"/>
    <property type="match status" value="1"/>
</dbReference>
<dbReference type="EMBL" id="JANBVO010000023">
    <property type="protein sequence ID" value="KAJ9142107.1"/>
    <property type="molecule type" value="Genomic_DNA"/>
</dbReference>
<evidence type="ECO:0000256" key="3">
    <source>
        <dbReference type="PROSITE-ProRule" id="PRU00267"/>
    </source>
</evidence>
<keyword evidence="1 3" id="KW-0238">DNA-binding</keyword>
<dbReference type="PANTHER" id="PTHR46040:SF3">
    <property type="entry name" value="HIGH MOBILITY GROUP PROTEIN 2"/>
    <property type="match status" value="1"/>
</dbReference>
<keyword evidence="7" id="KW-1185">Reference proteome</keyword>
<dbReference type="Gene3D" id="1.10.30.10">
    <property type="entry name" value="High mobility group box domain"/>
    <property type="match status" value="1"/>
</dbReference>
<dbReference type="SUPFAM" id="SSF47769">
    <property type="entry name" value="SAM/Pointed domain"/>
    <property type="match status" value="1"/>
</dbReference>
<name>A0AA38VMN8_9PEZI</name>
<keyword evidence="2 3" id="KW-0539">Nucleus</keyword>
<dbReference type="Pfam" id="PF00505">
    <property type="entry name" value="HMG_box"/>
    <property type="match status" value="1"/>
</dbReference>
<feature type="region of interest" description="Disordered" evidence="4">
    <location>
        <begin position="199"/>
        <end position="408"/>
    </location>
</feature>
<comment type="caution">
    <text evidence="6">The sequence shown here is derived from an EMBL/GenBank/DDBJ whole genome shotgun (WGS) entry which is preliminary data.</text>
</comment>
<feature type="domain" description="HMG box" evidence="5">
    <location>
        <begin position="117"/>
        <end position="183"/>
    </location>
</feature>
<dbReference type="InterPro" id="IPR001660">
    <property type="entry name" value="SAM"/>
</dbReference>
<reference evidence="6" key="1">
    <citation type="submission" date="2022-07" db="EMBL/GenBank/DDBJ databases">
        <title>Fungi with potential for degradation of polypropylene.</title>
        <authorList>
            <person name="Gostincar C."/>
        </authorList>
    </citation>
    <scope>NUCLEOTIDE SEQUENCE</scope>
    <source>
        <strain evidence="6">EXF-13308</strain>
    </source>
</reference>
<sequence>MSPSLEEVFGELGISQYLGAFLDQGFDTWETILDITESDLDALGVKLGHRRKLQRRIANSRGVAPDTALVSPTQPSIEDARPEHRPDAPSAESRDPAAAVIQKRKYRRHPKPDENAPERPPSAYVLFSNKMRDDLKGRNLTFTEIAKLVGEHWQSLTAAEKEVYETQAQTAKSKYNQQLAEYKKTPEHRKYAQYLQEFKAKHAHQSQEKDASKRVKLSDSKRADQSSTPSRTVRSGTVGSQSGSEPPPTRQQRIGSTVSNSESQYAASTASGSQLTPREDPLNSPSIKGYFDPRAGEPSPGASGSPHEVSSLPPRHPPSRRNSSWLDGPRAEPAMPPRHLPSFSDMFDNRAPINGVHHSDVGGFNPFQRSHQSGSPASAPSVNSAGSKPPSLRKEQSSAGSISSASSYSYPRTPIDGPLPIHALLTGGKPVSGHDAAVANSIHEGNLSSPDDRTPFPPFAPERTSSDPAMNYPLPHLNGYFSVPPPMPGRPVTVGPSPGLSGPYSHGRMVPLASKTDADLDGMSALLRAGEIVDRRAE</sequence>
<dbReference type="PANTHER" id="PTHR46040">
    <property type="entry name" value="HIGH MOBILITY GROUP PROTEIN 2"/>
    <property type="match status" value="1"/>
</dbReference>
<dbReference type="InterPro" id="IPR036910">
    <property type="entry name" value="HMG_box_dom_sf"/>
</dbReference>
<proteinExistence type="predicted"/>
<feature type="compositionally biased region" description="Basic and acidic residues" evidence="4">
    <location>
        <begin position="205"/>
        <end position="224"/>
    </location>
</feature>
<feature type="region of interest" description="Disordered" evidence="4">
    <location>
        <begin position="104"/>
        <end position="123"/>
    </location>
</feature>